<evidence type="ECO:0000256" key="1">
    <source>
        <dbReference type="ARBA" id="ARBA00022737"/>
    </source>
</evidence>
<keyword evidence="2" id="KW-0009">Actin-binding</keyword>
<dbReference type="CDD" id="cd00176">
    <property type="entry name" value="SPEC"/>
    <property type="match status" value="1"/>
</dbReference>
<dbReference type="GO" id="GO:0003779">
    <property type="term" value="F:actin binding"/>
    <property type="evidence" value="ECO:0007669"/>
    <property type="project" value="UniProtKB-KW"/>
</dbReference>
<dbReference type="GeneTree" id="ENSGT00940000158908"/>
<organism evidence="3 4">
    <name type="scientific">Hucho hucho</name>
    <name type="common">huchen</name>
    <dbReference type="NCBI Taxonomy" id="62062"/>
    <lineage>
        <taxon>Eukaryota</taxon>
        <taxon>Metazoa</taxon>
        <taxon>Chordata</taxon>
        <taxon>Craniata</taxon>
        <taxon>Vertebrata</taxon>
        <taxon>Euteleostomi</taxon>
        <taxon>Actinopterygii</taxon>
        <taxon>Neopterygii</taxon>
        <taxon>Teleostei</taxon>
        <taxon>Protacanthopterygii</taxon>
        <taxon>Salmoniformes</taxon>
        <taxon>Salmonidae</taxon>
        <taxon>Salmoninae</taxon>
        <taxon>Hucho</taxon>
    </lineage>
</organism>
<reference evidence="3" key="3">
    <citation type="submission" date="2025-09" db="UniProtKB">
        <authorList>
            <consortium name="Ensembl"/>
        </authorList>
    </citation>
    <scope>IDENTIFICATION</scope>
</reference>
<reference evidence="4" key="1">
    <citation type="submission" date="2018-06" db="EMBL/GenBank/DDBJ databases">
        <title>Genome assembly of Danube salmon.</title>
        <authorList>
            <person name="Macqueen D.J."/>
            <person name="Gundappa M.K."/>
        </authorList>
    </citation>
    <scope>NUCLEOTIDE SEQUENCE [LARGE SCALE GENOMIC DNA]</scope>
</reference>
<protein>
    <submittedName>
        <fullName evidence="3">Uncharacterized protein</fullName>
    </submittedName>
</protein>
<accession>A0A4W5LFD7</accession>
<dbReference type="InterPro" id="IPR018159">
    <property type="entry name" value="Spectrin/alpha-actinin"/>
</dbReference>
<dbReference type="PANTHER" id="PTHR11915">
    <property type="entry name" value="SPECTRIN/FILAMIN RELATED CYTOSKELETAL PROTEIN"/>
    <property type="match status" value="1"/>
</dbReference>
<dbReference type="SUPFAM" id="SSF46966">
    <property type="entry name" value="Spectrin repeat"/>
    <property type="match status" value="1"/>
</dbReference>
<sequence length="128" mass="14616">MVGQERVDYVNQTIDELIKAGHTEAAAMADWRDSVNESWADLLELIDTRAQLLQASHDLLKYFDDGKELVSQIQEKHNEIPADLGEDFSKADTFHRMHAAFERDISALGKQVHLNSLLPVWEKTNKEL</sequence>
<reference evidence="3" key="2">
    <citation type="submission" date="2025-08" db="UniProtKB">
        <authorList>
            <consortium name="Ensembl"/>
        </authorList>
    </citation>
    <scope>IDENTIFICATION</scope>
</reference>
<proteinExistence type="predicted"/>
<evidence type="ECO:0000313" key="3">
    <source>
        <dbReference type="Ensembl" id="ENSHHUP00000024562.1"/>
    </source>
</evidence>
<dbReference type="Proteomes" id="UP000314982">
    <property type="component" value="Unassembled WGS sequence"/>
</dbReference>
<dbReference type="Gene3D" id="1.20.58.60">
    <property type="match status" value="1"/>
</dbReference>
<dbReference type="Ensembl" id="ENSHHUT00000025487.1">
    <property type="protein sequence ID" value="ENSHHUP00000024562.1"/>
    <property type="gene ID" value="ENSHHUG00000015421.1"/>
</dbReference>
<evidence type="ECO:0000313" key="4">
    <source>
        <dbReference type="Proteomes" id="UP000314982"/>
    </source>
</evidence>
<keyword evidence="1" id="KW-0677">Repeat</keyword>
<dbReference type="Pfam" id="PF00435">
    <property type="entry name" value="Spectrin"/>
    <property type="match status" value="1"/>
</dbReference>
<keyword evidence="4" id="KW-1185">Reference proteome</keyword>
<dbReference type="STRING" id="62062.ENSHHUP00000024562"/>
<name>A0A4W5LFD7_9TELE</name>
<evidence type="ECO:0000256" key="2">
    <source>
        <dbReference type="ARBA" id="ARBA00023203"/>
    </source>
</evidence>
<dbReference type="AlphaFoldDB" id="A0A4W5LFD7"/>
<dbReference type="InterPro" id="IPR002017">
    <property type="entry name" value="Spectrin_repeat"/>
</dbReference>